<evidence type="ECO:0000313" key="1">
    <source>
        <dbReference type="EMBL" id="WAQ80672.1"/>
    </source>
</evidence>
<sequence length="144" mass="16253">MLTPQAPVVPRCPPWAPSGINRHPTYIVPLFLTVKPQWQCDLSCFALKLAHGREIKLLLAGGQETEALALLRSAYGNLEVRPPASGVSHLRVFAYRQISSLDSLEYVELNQFVGRNRMWTGPSEIQSVKNQRSVLRFFKDLLHT</sequence>
<reference evidence="1" key="1">
    <citation type="submission" date="2022-10" db="EMBL/GenBank/DDBJ databases">
        <title>Puccinia triticina Genome sequencing and assembly.</title>
        <authorList>
            <person name="Li C."/>
        </authorList>
    </citation>
    <scope>NUCLEOTIDE SEQUENCE</scope>
    <source>
        <strain evidence="1">Pt15</strain>
    </source>
</reference>
<evidence type="ECO:0000313" key="2">
    <source>
        <dbReference type="Proteomes" id="UP001164743"/>
    </source>
</evidence>
<organism evidence="1 2">
    <name type="scientific">Puccinia triticina</name>
    <dbReference type="NCBI Taxonomy" id="208348"/>
    <lineage>
        <taxon>Eukaryota</taxon>
        <taxon>Fungi</taxon>
        <taxon>Dikarya</taxon>
        <taxon>Basidiomycota</taxon>
        <taxon>Pucciniomycotina</taxon>
        <taxon>Pucciniomycetes</taxon>
        <taxon>Pucciniales</taxon>
        <taxon>Pucciniaceae</taxon>
        <taxon>Puccinia</taxon>
    </lineage>
</organism>
<protein>
    <submittedName>
        <fullName evidence="1">Uncharacterized protein</fullName>
    </submittedName>
</protein>
<dbReference type="GeneID" id="77805954"/>
<dbReference type="EMBL" id="CP110421">
    <property type="protein sequence ID" value="WAQ80672.1"/>
    <property type="molecule type" value="Genomic_DNA"/>
</dbReference>
<keyword evidence="2" id="KW-1185">Reference proteome</keyword>
<gene>
    <name evidence="1" type="ORF">PtA15_1A10</name>
</gene>
<name>A0ABY7C9T5_9BASI</name>
<dbReference type="Proteomes" id="UP001164743">
    <property type="component" value="Chromosome 1A"/>
</dbReference>
<dbReference type="RefSeq" id="XP_053016227.1">
    <property type="nucleotide sequence ID" value="XM_053165102.1"/>
</dbReference>
<accession>A0ABY7C9T5</accession>
<proteinExistence type="predicted"/>